<evidence type="ECO:0000259" key="1">
    <source>
        <dbReference type="SMART" id="SM00481"/>
    </source>
</evidence>
<dbReference type="Gene3D" id="3.20.20.140">
    <property type="entry name" value="Metal-dependent hydrolases"/>
    <property type="match status" value="1"/>
</dbReference>
<dbReference type="CDD" id="cd07438">
    <property type="entry name" value="PHP_HisPPase_AMP"/>
    <property type="match status" value="1"/>
</dbReference>
<dbReference type="PANTHER" id="PTHR42924:SF3">
    <property type="entry name" value="POLYMERASE_HISTIDINOL PHOSPHATASE N-TERMINAL DOMAIN-CONTAINING PROTEIN"/>
    <property type="match status" value="1"/>
</dbReference>
<dbReference type="InterPro" id="IPR052018">
    <property type="entry name" value="PHP_domain"/>
</dbReference>
<proteinExistence type="predicted"/>
<reference evidence="2 3" key="1">
    <citation type="submission" date="2019-05" db="EMBL/GenBank/DDBJ databases">
        <title>Nakamurella sp. N5BH11, whole genome shotgun sequence.</title>
        <authorList>
            <person name="Tuo L."/>
        </authorList>
    </citation>
    <scope>NUCLEOTIDE SEQUENCE [LARGE SCALE GENOMIC DNA]</scope>
    <source>
        <strain evidence="2 3">N5BH11</strain>
    </source>
</reference>
<gene>
    <name evidence="2" type="ORF">FDO65_05175</name>
</gene>
<dbReference type="AlphaFoldDB" id="A0A4U6QKJ9"/>
<dbReference type="PANTHER" id="PTHR42924">
    <property type="entry name" value="EXONUCLEASE"/>
    <property type="match status" value="1"/>
</dbReference>
<dbReference type="Pfam" id="PF02811">
    <property type="entry name" value="PHP"/>
    <property type="match status" value="1"/>
</dbReference>
<name>A0A4U6QKJ9_9ACTN</name>
<dbReference type="Gene3D" id="1.10.150.650">
    <property type="match status" value="1"/>
</dbReference>
<dbReference type="RefSeq" id="WP_137448343.1">
    <property type="nucleotide sequence ID" value="NZ_SZZH01000001.1"/>
</dbReference>
<sequence length="290" mass="30097">MRIDLHTHSTASDGTDSPAELMAAAVASGLDVIAITDHDNTGGWAPALAARPAELAVIRGAEFSTLIPGGGRLVSVHLLGYLFDPAAPAIVAEQARLRDERLHRGMGIVDRMVAAGVPISRQQVMEIAGDAPVGRPHIGRALVASGVVASVDEAFASYLAGRSQFYVPKADTDLISAVDMIAAAGGVSVIAHPRGRGEFRALDFDTVAMLVDHGLGGLEVDHPDHDDAARAELGSFVERLGLIATGSSDYHGTNKVLRLGQETTREEQLGRILAASSGVVAPVGPGGSLW</sequence>
<dbReference type="EMBL" id="SZZH01000001">
    <property type="protein sequence ID" value="TKV61040.1"/>
    <property type="molecule type" value="Genomic_DNA"/>
</dbReference>
<protein>
    <submittedName>
        <fullName evidence="2">PHP domain-containing protein</fullName>
    </submittedName>
</protein>
<feature type="domain" description="Polymerase/histidinol phosphatase N-terminal" evidence="1">
    <location>
        <begin position="3"/>
        <end position="67"/>
    </location>
</feature>
<dbReference type="GO" id="GO:0035312">
    <property type="term" value="F:5'-3' DNA exonuclease activity"/>
    <property type="evidence" value="ECO:0007669"/>
    <property type="project" value="TreeGrafter"/>
</dbReference>
<comment type="caution">
    <text evidence="2">The sequence shown here is derived from an EMBL/GenBank/DDBJ whole genome shotgun (WGS) entry which is preliminary data.</text>
</comment>
<keyword evidence="3" id="KW-1185">Reference proteome</keyword>
<accession>A0A4U6QKJ9</accession>
<dbReference type="Proteomes" id="UP000306985">
    <property type="component" value="Unassembled WGS sequence"/>
</dbReference>
<evidence type="ECO:0000313" key="3">
    <source>
        <dbReference type="Proteomes" id="UP000306985"/>
    </source>
</evidence>
<dbReference type="InterPro" id="IPR004013">
    <property type="entry name" value="PHP_dom"/>
</dbReference>
<dbReference type="OrthoDB" id="9804333at2"/>
<dbReference type="GO" id="GO:0004534">
    <property type="term" value="F:5'-3' RNA exonuclease activity"/>
    <property type="evidence" value="ECO:0007669"/>
    <property type="project" value="TreeGrafter"/>
</dbReference>
<dbReference type="SMART" id="SM00481">
    <property type="entry name" value="POLIIIAc"/>
    <property type="match status" value="1"/>
</dbReference>
<dbReference type="InterPro" id="IPR016195">
    <property type="entry name" value="Pol/histidinol_Pase-like"/>
</dbReference>
<evidence type="ECO:0000313" key="2">
    <source>
        <dbReference type="EMBL" id="TKV61040.1"/>
    </source>
</evidence>
<organism evidence="2 3">
    <name type="scientific">Nakamurella flava</name>
    <dbReference type="NCBI Taxonomy" id="2576308"/>
    <lineage>
        <taxon>Bacteria</taxon>
        <taxon>Bacillati</taxon>
        <taxon>Actinomycetota</taxon>
        <taxon>Actinomycetes</taxon>
        <taxon>Nakamurellales</taxon>
        <taxon>Nakamurellaceae</taxon>
        <taxon>Nakamurella</taxon>
    </lineage>
</organism>
<dbReference type="InterPro" id="IPR003141">
    <property type="entry name" value="Pol/His_phosphatase_N"/>
</dbReference>
<dbReference type="SUPFAM" id="SSF89550">
    <property type="entry name" value="PHP domain-like"/>
    <property type="match status" value="1"/>
</dbReference>